<evidence type="ECO:0000313" key="1">
    <source>
        <dbReference type="EMBL" id="MCL6684098.1"/>
    </source>
</evidence>
<sequence>MEPEIVAGERMSAKIAKAFDAAISPDTYAVLHLRRELDGCRGERQLYEREALGFMARLSKRVRGKATHRRLPPDQRFLPNAITIEKLFDGPHLNVMLRRPANWEFDAFEAVLREEWLKSPWAATDQRAVKIMERERGSNLVGYCHKEGDEALLIETLSFGLVAAS</sequence>
<gene>
    <name evidence="1" type="ORF">LZ536_09330</name>
</gene>
<dbReference type="RefSeq" id="WP_249848391.1">
    <property type="nucleotide sequence ID" value="NZ_JAMGBD010000001.1"/>
</dbReference>
<comment type="caution">
    <text evidence="1">The sequence shown here is derived from an EMBL/GenBank/DDBJ whole genome shotgun (WGS) entry which is preliminary data.</text>
</comment>
<keyword evidence="2" id="KW-1185">Reference proteome</keyword>
<reference evidence="1" key="1">
    <citation type="submission" date="2022-05" db="EMBL/GenBank/DDBJ databases">
        <authorList>
            <person name="Jo J.-H."/>
            <person name="Im W.-T."/>
        </authorList>
    </citation>
    <scope>NUCLEOTIDE SEQUENCE</scope>
    <source>
        <strain evidence="1">SE158</strain>
    </source>
</reference>
<proteinExistence type="predicted"/>
<organism evidence="1 2">
    <name type="scientific">Sphingomonas alba</name>
    <dbReference type="NCBI Taxonomy" id="2908208"/>
    <lineage>
        <taxon>Bacteria</taxon>
        <taxon>Pseudomonadati</taxon>
        <taxon>Pseudomonadota</taxon>
        <taxon>Alphaproteobacteria</taxon>
        <taxon>Sphingomonadales</taxon>
        <taxon>Sphingomonadaceae</taxon>
        <taxon>Sphingomonas</taxon>
    </lineage>
</organism>
<protein>
    <submittedName>
        <fullName evidence="1">Uncharacterized protein</fullName>
    </submittedName>
</protein>
<evidence type="ECO:0000313" key="2">
    <source>
        <dbReference type="Proteomes" id="UP001165363"/>
    </source>
</evidence>
<name>A0ABT0RN90_9SPHN</name>
<dbReference type="Proteomes" id="UP001165363">
    <property type="component" value="Unassembled WGS sequence"/>
</dbReference>
<dbReference type="EMBL" id="JAMGBD010000001">
    <property type="protein sequence ID" value="MCL6684098.1"/>
    <property type="molecule type" value="Genomic_DNA"/>
</dbReference>
<accession>A0ABT0RN90</accession>